<dbReference type="Pfam" id="PF07859">
    <property type="entry name" value="Abhydrolase_3"/>
    <property type="match status" value="1"/>
</dbReference>
<organism evidence="3 4">
    <name type="scientific">Fodinicola feengrottensis</name>
    <dbReference type="NCBI Taxonomy" id="435914"/>
    <lineage>
        <taxon>Bacteria</taxon>
        <taxon>Bacillati</taxon>
        <taxon>Actinomycetota</taxon>
        <taxon>Actinomycetes</taxon>
        <taxon>Mycobacteriales</taxon>
        <taxon>Fodinicola</taxon>
    </lineage>
</organism>
<dbReference type="InterPro" id="IPR050300">
    <property type="entry name" value="GDXG_lipolytic_enzyme"/>
</dbReference>
<accession>A0ABP4RR35</accession>
<evidence type="ECO:0000313" key="4">
    <source>
        <dbReference type="Proteomes" id="UP001500618"/>
    </source>
</evidence>
<dbReference type="InterPro" id="IPR029058">
    <property type="entry name" value="AB_hydrolase_fold"/>
</dbReference>
<proteinExistence type="predicted"/>
<dbReference type="SUPFAM" id="SSF53474">
    <property type="entry name" value="alpha/beta-Hydrolases"/>
    <property type="match status" value="1"/>
</dbReference>
<keyword evidence="1" id="KW-0378">Hydrolase</keyword>
<protein>
    <recommendedName>
        <fullName evidence="2">Alpha/beta hydrolase fold-3 domain-containing protein</fullName>
    </recommendedName>
</protein>
<evidence type="ECO:0000313" key="3">
    <source>
        <dbReference type="EMBL" id="GAA1658378.1"/>
    </source>
</evidence>
<dbReference type="PANTHER" id="PTHR48081:SF8">
    <property type="entry name" value="ALPHA_BETA HYDROLASE FOLD-3 DOMAIN-CONTAINING PROTEIN-RELATED"/>
    <property type="match status" value="1"/>
</dbReference>
<comment type="caution">
    <text evidence="3">The sequence shown here is derived from an EMBL/GenBank/DDBJ whole genome shotgun (WGS) entry which is preliminary data.</text>
</comment>
<name>A0ABP4RR35_9ACTN</name>
<dbReference type="EMBL" id="BAAANY010000001">
    <property type="protein sequence ID" value="GAA1658378.1"/>
    <property type="molecule type" value="Genomic_DNA"/>
</dbReference>
<dbReference type="Proteomes" id="UP001500618">
    <property type="component" value="Unassembled WGS sequence"/>
</dbReference>
<dbReference type="Gene3D" id="3.40.50.1820">
    <property type="entry name" value="alpha/beta hydrolase"/>
    <property type="match status" value="1"/>
</dbReference>
<reference evidence="4" key="1">
    <citation type="journal article" date="2019" name="Int. J. Syst. Evol. Microbiol.">
        <title>The Global Catalogue of Microorganisms (GCM) 10K type strain sequencing project: providing services to taxonomists for standard genome sequencing and annotation.</title>
        <authorList>
            <consortium name="The Broad Institute Genomics Platform"/>
            <consortium name="The Broad Institute Genome Sequencing Center for Infectious Disease"/>
            <person name="Wu L."/>
            <person name="Ma J."/>
        </authorList>
    </citation>
    <scope>NUCLEOTIDE SEQUENCE [LARGE SCALE GENOMIC DNA]</scope>
    <source>
        <strain evidence="4">JCM 14718</strain>
    </source>
</reference>
<sequence>MAFSPWYDMEANGPTFDSNAGVDVAISRQLVHAVAPMFLGGRSPTDPLANPLYANPAGLGPLLLTCGDDETLLDSVRRFAALAKESGVEVALHVADGMPHAFQLLAGRLPEMDASIAETGKWLREKLDT</sequence>
<evidence type="ECO:0000259" key="2">
    <source>
        <dbReference type="Pfam" id="PF07859"/>
    </source>
</evidence>
<gene>
    <name evidence="3" type="ORF">GCM10009765_04760</name>
</gene>
<feature type="domain" description="Alpha/beta hydrolase fold-3" evidence="2">
    <location>
        <begin position="3"/>
        <end position="103"/>
    </location>
</feature>
<dbReference type="InterPro" id="IPR013094">
    <property type="entry name" value="AB_hydrolase_3"/>
</dbReference>
<dbReference type="PANTHER" id="PTHR48081">
    <property type="entry name" value="AB HYDROLASE SUPERFAMILY PROTEIN C4A8.06C"/>
    <property type="match status" value="1"/>
</dbReference>
<keyword evidence="4" id="KW-1185">Reference proteome</keyword>
<evidence type="ECO:0000256" key="1">
    <source>
        <dbReference type="ARBA" id="ARBA00022801"/>
    </source>
</evidence>